<name>A0ACB7TGW8_HYAAI</name>
<proteinExistence type="predicted"/>
<sequence>MKSYFAYYSFRVAHLLRFHIDCRDASRARPWNPRLACIVVCAGREAVESWYSEIADYRWDGSNPDVDAVGHFTQLIWKETTRMGCAQARGPTNKILVVANYAPPGNVVGKFAACVPPLQHSAT</sequence>
<protein>
    <submittedName>
        <fullName evidence="1">Uncharacterized protein</fullName>
    </submittedName>
</protein>
<dbReference type="EMBL" id="CM023481">
    <property type="protein sequence ID" value="KAH6945274.1"/>
    <property type="molecule type" value="Genomic_DNA"/>
</dbReference>
<gene>
    <name evidence="1" type="ORF">HPB50_007708</name>
</gene>
<organism evidence="1 2">
    <name type="scientific">Hyalomma asiaticum</name>
    <name type="common">Tick</name>
    <dbReference type="NCBI Taxonomy" id="266040"/>
    <lineage>
        <taxon>Eukaryota</taxon>
        <taxon>Metazoa</taxon>
        <taxon>Ecdysozoa</taxon>
        <taxon>Arthropoda</taxon>
        <taxon>Chelicerata</taxon>
        <taxon>Arachnida</taxon>
        <taxon>Acari</taxon>
        <taxon>Parasitiformes</taxon>
        <taxon>Ixodida</taxon>
        <taxon>Ixodoidea</taxon>
        <taxon>Ixodidae</taxon>
        <taxon>Hyalomminae</taxon>
        <taxon>Hyalomma</taxon>
    </lineage>
</organism>
<reference evidence="1" key="1">
    <citation type="submission" date="2020-05" db="EMBL/GenBank/DDBJ databases">
        <title>Large-scale comparative analyses of tick genomes elucidate their genetic diversity and vector capacities.</title>
        <authorList>
            <person name="Jia N."/>
            <person name="Wang J."/>
            <person name="Shi W."/>
            <person name="Du L."/>
            <person name="Sun Y."/>
            <person name="Zhan W."/>
            <person name="Jiang J."/>
            <person name="Wang Q."/>
            <person name="Zhang B."/>
            <person name="Ji P."/>
            <person name="Sakyi L.B."/>
            <person name="Cui X."/>
            <person name="Yuan T."/>
            <person name="Jiang B."/>
            <person name="Yang W."/>
            <person name="Lam T.T.-Y."/>
            <person name="Chang Q."/>
            <person name="Ding S."/>
            <person name="Wang X."/>
            <person name="Zhu J."/>
            <person name="Ruan X."/>
            <person name="Zhao L."/>
            <person name="Wei J."/>
            <person name="Que T."/>
            <person name="Du C."/>
            <person name="Cheng J."/>
            <person name="Dai P."/>
            <person name="Han X."/>
            <person name="Huang E."/>
            <person name="Gao Y."/>
            <person name="Liu J."/>
            <person name="Shao H."/>
            <person name="Ye R."/>
            <person name="Li L."/>
            <person name="Wei W."/>
            <person name="Wang X."/>
            <person name="Wang C."/>
            <person name="Yang T."/>
            <person name="Huo Q."/>
            <person name="Li W."/>
            <person name="Guo W."/>
            <person name="Chen H."/>
            <person name="Zhou L."/>
            <person name="Ni X."/>
            <person name="Tian J."/>
            <person name="Zhou Y."/>
            <person name="Sheng Y."/>
            <person name="Liu T."/>
            <person name="Pan Y."/>
            <person name="Xia L."/>
            <person name="Li J."/>
            <person name="Zhao F."/>
            <person name="Cao W."/>
        </authorList>
    </citation>
    <scope>NUCLEOTIDE SEQUENCE</scope>
    <source>
        <strain evidence="1">Hyas-2018</strain>
    </source>
</reference>
<keyword evidence="2" id="KW-1185">Reference proteome</keyword>
<dbReference type="Proteomes" id="UP000821845">
    <property type="component" value="Chromosome 1"/>
</dbReference>
<evidence type="ECO:0000313" key="2">
    <source>
        <dbReference type="Proteomes" id="UP000821845"/>
    </source>
</evidence>
<comment type="caution">
    <text evidence="1">The sequence shown here is derived from an EMBL/GenBank/DDBJ whole genome shotgun (WGS) entry which is preliminary data.</text>
</comment>
<accession>A0ACB7TGW8</accession>
<evidence type="ECO:0000313" key="1">
    <source>
        <dbReference type="EMBL" id="KAH6945274.1"/>
    </source>
</evidence>